<dbReference type="AlphaFoldDB" id="A0A6J6D821"/>
<organism evidence="3">
    <name type="scientific">freshwater metagenome</name>
    <dbReference type="NCBI Taxonomy" id="449393"/>
    <lineage>
        <taxon>unclassified sequences</taxon>
        <taxon>metagenomes</taxon>
        <taxon>ecological metagenomes</taxon>
    </lineage>
</organism>
<name>A0A6J6D821_9ZZZZ</name>
<dbReference type="Gene3D" id="3.40.1190.10">
    <property type="entry name" value="Mur-like, catalytic domain"/>
    <property type="match status" value="1"/>
</dbReference>
<gene>
    <name evidence="3" type="ORF">UFOPK1495_01448</name>
</gene>
<sequence length="430" mass="45984">MTAAPAPAPASGQTVKIRPRARLAVLVGRTVAWASRVVRFGTGSVIGGRVSLLVDRNLLAELTGSRDVAIVSATNGKTTTTKLLSAALSSRQPVVSNWLGANMTPGIVAALAAANSTDTAVLEVDERWVDSVLRATNASTVVLLNLSRDQLDRTQEVRKLAEQWRNALTSTPPRTVIANADDPLVTWAALAAPSVTWIATGQEWTADAAGCPACSGRIDFVDTGWACSSCDLKRPRVDVSVEDDTISIAGRSFRSPLSLPGRVNRVNAAFALAASTAMGTDLDAAFDALDDITEVAGRYRVADFNGTNIRLLLAKNPAGWHEALELLEGPSTPLVIAINARIADGHDPSWLWDVAYERVGNRLVIAIGERRHDLAVRFRYGNITHRVADSLEEALELVRQSPDFDPTVPVDVASNYTAFQDHLEKVGGVL</sequence>
<accession>A0A6J6D821</accession>
<dbReference type="InterPro" id="IPR043703">
    <property type="entry name" value="Lipid_II_synth_MurT"/>
</dbReference>
<evidence type="ECO:0000259" key="1">
    <source>
        <dbReference type="Pfam" id="PF08245"/>
    </source>
</evidence>
<protein>
    <submittedName>
        <fullName evidence="3">Unannotated protein</fullName>
    </submittedName>
</protein>
<dbReference type="InterPro" id="IPR013564">
    <property type="entry name" value="MurT_C"/>
</dbReference>
<dbReference type="GO" id="GO:0005524">
    <property type="term" value="F:ATP binding"/>
    <property type="evidence" value="ECO:0007669"/>
    <property type="project" value="InterPro"/>
</dbReference>
<evidence type="ECO:0000313" key="3">
    <source>
        <dbReference type="EMBL" id="CAB4560150.1"/>
    </source>
</evidence>
<dbReference type="SUPFAM" id="SSF53623">
    <property type="entry name" value="MurD-like peptide ligases, catalytic domain"/>
    <property type="match status" value="1"/>
</dbReference>
<dbReference type="EMBL" id="CAEZSU010000176">
    <property type="protein sequence ID" value="CAB4560150.1"/>
    <property type="molecule type" value="Genomic_DNA"/>
</dbReference>
<dbReference type="Pfam" id="PF08353">
    <property type="entry name" value="MurT_C"/>
    <property type="match status" value="1"/>
</dbReference>
<dbReference type="GO" id="GO:0016881">
    <property type="term" value="F:acid-amino acid ligase activity"/>
    <property type="evidence" value="ECO:0007669"/>
    <property type="project" value="InterPro"/>
</dbReference>
<reference evidence="3" key="1">
    <citation type="submission" date="2020-05" db="EMBL/GenBank/DDBJ databases">
        <authorList>
            <person name="Chiriac C."/>
            <person name="Salcher M."/>
            <person name="Ghai R."/>
            <person name="Kavagutti S V."/>
        </authorList>
    </citation>
    <scope>NUCLEOTIDE SEQUENCE</scope>
</reference>
<dbReference type="InterPro" id="IPR036565">
    <property type="entry name" value="Mur-like_cat_sf"/>
</dbReference>
<dbReference type="InterPro" id="IPR013221">
    <property type="entry name" value="Mur_ligase_cen"/>
</dbReference>
<dbReference type="HAMAP" id="MF_02214">
    <property type="entry name" value="Lipid_II_synth_MurT"/>
    <property type="match status" value="1"/>
</dbReference>
<proteinExistence type="inferred from homology"/>
<feature type="domain" description="Lipid II isoglutaminyl synthase (glutamine-hydrolyzing) subunit MurT C-terminal" evidence="2">
    <location>
        <begin position="313"/>
        <end position="418"/>
    </location>
</feature>
<dbReference type="Pfam" id="PF08245">
    <property type="entry name" value="Mur_ligase_M"/>
    <property type="match status" value="1"/>
</dbReference>
<dbReference type="GO" id="GO:0009252">
    <property type="term" value="P:peptidoglycan biosynthetic process"/>
    <property type="evidence" value="ECO:0007669"/>
    <property type="project" value="InterPro"/>
</dbReference>
<feature type="domain" description="Mur ligase central" evidence="1">
    <location>
        <begin position="74"/>
        <end position="274"/>
    </location>
</feature>
<dbReference type="PANTHER" id="PTHR23135:SF7">
    <property type="entry name" value="LIPID II ISOGLUTAMINYL SYNTHASE (GLUTAMINE-HYDROLYZING) SUBUNIT MURT"/>
    <property type="match status" value="1"/>
</dbReference>
<evidence type="ECO:0000259" key="2">
    <source>
        <dbReference type="Pfam" id="PF08353"/>
    </source>
</evidence>
<dbReference type="PANTHER" id="PTHR23135">
    <property type="entry name" value="MUR LIGASE FAMILY MEMBER"/>
    <property type="match status" value="1"/>
</dbReference>